<protein>
    <submittedName>
        <fullName evidence="4">Chromosome partitioning protein ParB</fullName>
    </submittedName>
</protein>
<name>A0ABT1N345_9GAMM</name>
<keyword evidence="1" id="KW-0238">DNA-binding</keyword>
<dbReference type="Proteomes" id="UP001524460">
    <property type="component" value="Unassembled WGS sequence"/>
</dbReference>
<organism evidence="4 5">
    <name type="scientific">Photobacterium pectinilyticum</name>
    <dbReference type="NCBI Taxonomy" id="2906793"/>
    <lineage>
        <taxon>Bacteria</taxon>
        <taxon>Pseudomonadati</taxon>
        <taxon>Pseudomonadota</taxon>
        <taxon>Gammaproteobacteria</taxon>
        <taxon>Vibrionales</taxon>
        <taxon>Vibrionaceae</taxon>
        <taxon>Photobacterium</taxon>
    </lineage>
</organism>
<feature type="domain" description="ParB protein family C-terminal" evidence="3">
    <location>
        <begin position="274"/>
        <end position="338"/>
    </location>
</feature>
<dbReference type="Gene3D" id="1.10.10.2830">
    <property type="match status" value="1"/>
</dbReference>
<evidence type="ECO:0000259" key="3">
    <source>
        <dbReference type="Pfam" id="PF08775"/>
    </source>
</evidence>
<evidence type="ECO:0000313" key="5">
    <source>
        <dbReference type="Proteomes" id="UP001524460"/>
    </source>
</evidence>
<proteinExistence type="predicted"/>
<dbReference type="PANTHER" id="PTHR38973">
    <property type="entry name" value="PLASMID PARTITIONING CONTROL PROTEIN-RELATED"/>
    <property type="match status" value="1"/>
</dbReference>
<evidence type="ECO:0000256" key="2">
    <source>
        <dbReference type="SAM" id="MobiDB-lite"/>
    </source>
</evidence>
<reference evidence="4 5" key="1">
    <citation type="submission" date="2022-07" db="EMBL/GenBank/DDBJ databases">
        <title>Photobacterium pectinilyticum sp. nov., a marine bacterium isolated from surface seawater of Qingdao offshore.</title>
        <authorList>
            <person name="Wang X."/>
        </authorList>
    </citation>
    <scope>NUCLEOTIDE SEQUENCE [LARGE SCALE GENOMIC DNA]</scope>
    <source>
        <strain evidence="4 5">ZSDE20</strain>
    </source>
</reference>
<feature type="region of interest" description="Disordered" evidence="2">
    <location>
        <begin position="1"/>
        <end position="23"/>
    </location>
</feature>
<comment type="caution">
    <text evidence="4">The sequence shown here is derived from an EMBL/GenBank/DDBJ whole genome shotgun (WGS) entry which is preliminary data.</text>
</comment>
<dbReference type="InterPro" id="IPR014884">
    <property type="entry name" value="ParB_fam_C"/>
</dbReference>
<evidence type="ECO:0000313" key="4">
    <source>
        <dbReference type="EMBL" id="MCQ1059161.1"/>
    </source>
</evidence>
<gene>
    <name evidence="4" type="ORF">NHN17_13980</name>
</gene>
<accession>A0ABT1N345</accession>
<dbReference type="EMBL" id="JANEYT010000031">
    <property type="protein sequence ID" value="MCQ1059161.1"/>
    <property type="molecule type" value="Genomic_DNA"/>
</dbReference>
<evidence type="ECO:0000256" key="1">
    <source>
        <dbReference type="ARBA" id="ARBA00023125"/>
    </source>
</evidence>
<keyword evidence="5" id="KW-1185">Reference proteome</keyword>
<sequence>MAKKKQVMGMTDNQPGAEEASRRLAEEKLSALPDQLKNDLELTGTDLTTYLNQAFGLDSVSKEVEWTLGSGRQVKFIEANLSYEQVKNETVVEFEINGRDQDFLNSENLSDLSTMDYQQFYPAIACRKDGKVNFLDGSRRRGYFLAKEGAIENFTVLIAEEEIESSDAKALAKSLQSAREHNLYEIGKRCELYKESGLNTQAAIAEAMGISRPKVVRALQAASVGKDIYQLFSDINELTVKDYAELSKLNEQLSLRDDRDDLIAGIDSGDVDVVISSLRELVKNPKPKAPRAEVTQLVKFDDKNKHARKRVKGRDFSYEFSRLTVEQQKHLDKVIDQAMSDLFS</sequence>
<dbReference type="RefSeq" id="WP_255043195.1">
    <property type="nucleotide sequence ID" value="NZ_JANEYT010000031.1"/>
</dbReference>
<dbReference type="PANTHER" id="PTHR38973:SF1">
    <property type="entry name" value="PLASMID PARTITION PROTEIN B"/>
    <property type="match status" value="1"/>
</dbReference>
<dbReference type="Pfam" id="PF08775">
    <property type="entry name" value="ParB"/>
    <property type="match status" value="1"/>
</dbReference>